<keyword evidence="6 7" id="KW-0143">Chaperone</keyword>
<protein>
    <recommendedName>
        <fullName evidence="7">GrpE protein homolog</fullName>
    </recommendedName>
</protein>
<keyword evidence="4" id="KW-0963">Cytoplasm</keyword>
<dbReference type="PROSITE" id="PS01071">
    <property type="entry name" value="GRPE"/>
    <property type="match status" value="1"/>
</dbReference>
<dbReference type="EMBL" id="JBJQOH010000004">
    <property type="protein sequence ID" value="KAL3689854.1"/>
    <property type="molecule type" value="Genomic_DNA"/>
</dbReference>
<gene>
    <name evidence="11" type="ORF">R1sor_016163</name>
</gene>
<name>A0ABD3HKE3_9MARC</name>
<feature type="region of interest" description="Disordered" evidence="10">
    <location>
        <begin position="283"/>
        <end position="313"/>
    </location>
</feature>
<evidence type="ECO:0000256" key="5">
    <source>
        <dbReference type="ARBA" id="ARBA00023016"/>
    </source>
</evidence>
<comment type="function">
    <text evidence="7">Essential component of the PAM complex, a complex required for the translocation of transit peptide-containing proteins from the inner membrane into the mitochondrial matrix in an ATP-dependent manner.</text>
</comment>
<dbReference type="NCBIfam" id="NF010741">
    <property type="entry name" value="PRK14143.1"/>
    <property type="match status" value="1"/>
</dbReference>
<dbReference type="Gene3D" id="2.30.22.10">
    <property type="entry name" value="Head domain of nucleotide exchange factor GrpE"/>
    <property type="match status" value="1"/>
</dbReference>
<evidence type="ECO:0000256" key="3">
    <source>
        <dbReference type="ARBA" id="ARBA00011738"/>
    </source>
</evidence>
<dbReference type="Pfam" id="PF01025">
    <property type="entry name" value="GrpE"/>
    <property type="match status" value="1"/>
</dbReference>
<comment type="subcellular location">
    <subcellularLocation>
        <location evidence="1">Cytoplasm</location>
    </subcellularLocation>
    <subcellularLocation>
        <location evidence="7">Mitochondrion matrix</location>
    </subcellularLocation>
</comment>
<dbReference type="InterPro" id="IPR009012">
    <property type="entry name" value="GrpE_head"/>
</dbReference>
<comment type="similarity">
    <text evidence="2 8">Belongs to the GrpE family.</text>
</comment>
<dbReference type="PANTHER" id="PTHR21237:SF40">
    <property type="entry name" value="CELL CYCLE AND APOPTOSIS REGULATOR PROTEIN 2"/>
    <property type="match status" value="1"/>
</dbReference>
<evidence type="ECO:0000256" key="8">
    <source>
        <dbReference type="RuleBase" id="RU004478"/>
    </source>
</evidence>
<evidence type="ECO:0000256" key="2">
    <source>
        <dbReference type="ARBA" id="ARBA00009054"/>
    </source>
</evidence>
<dbReference type="InterPro" id="IPR000740">
    <property type="entry name" value="GrpE"/>
</dbReference>
<accession>A0ABD3HKE3</accession>
<evidence type="ECO:0000256" key="6">
    <source>
        <dbReference type="ARBA" id="ARBA00023186"/>
    </source>
</evidence>
<dbReference type="FunFam" id="2.30.22.10:FF:000001">
    <property type="entry name" value="Protein GrpE"/>
    <property type="match status" value="1"/>
</dbReference>
<feature type="coiled-coil region" evidence="9">
    <location>
        <begin position="111"/>
        <end position="145"/>
    </location>
</feature>
<dbReference type="Gene3D" id="3.90.20.20">
    <property type="match status" value="1"/>
</dbReference>
<dbReference type="PANTHER" id="PTHR21237">
    <property type="entry name" value="GRPE PROTEIN"/>
    <property type="match status" value="1"/>
</dbReference>
<evidence type="ECO:0000256" key="7">
    <source>
        <dbReference type="RuleBase" id="RU000640"/>
    </source>
</evidence>
<dbReference type="PRINTS" id="PR00773">
    <property type="entry name" value="GRPEPROTEIN"/>
</dbReference>
<dbReference type="SUPFAM" id="SSF58014">
    <property type="entry name" value="Coiled-coil domain of nucleotide exchange factor GrpE"/>
    <property type="match status" value="1"/>
</dbReference>
<keyword evidence="5" id="KW-0346">Stress response</keyword>
<dbReference type="AlphaFoldDB" id="A0ABD3HKE3"/>
<dbReference type="SUPFAM" id="SSF51064">
    <property type="entry name" value="Head domain of nucleotide exchange factor GrpE"/>
    <property type="match status" value="1"/>
</dbReference>
<feature type="compositionally biased region" description="Basic and acidic residues" evidence="10">
    <location>
        <begin position="289"/>
        <end position="298"/>
    </location>
</feature>
<dbReference type="GO" id="GO:0005759">
    <property type="term" value="C:mitochondrial matrix"/>
    <property type="evidence" value="ECO:0007669"/>
    <property type="project" value="UniProtKB-SubCell"/>
</dbReference>
<evidence type="ECO:0000313" key="11">
    <source>
        <dbReference type="EMBL" id="KAL3689854.1"/>
    </source>
</evidence>
<dbReference type="Proteomes" id="UP001633002">
    <property type="component" value="Unassembled WGS sequence"/>
</dbReference>
<keyword evidence="12" id="KW-1185">Reference proteome</keyword>
<evidence type="ECO:0000313" key="12">
    <source>
        <dbReference type="Proteomes" id="UP001633002"/>
    </source>
</evidence>
<proteinExistence type="inferred from homology"/>
<comment type="caution">
    <text evidence="11">The sequence shown here is derived from an EMBL/GenBank/DDBJ whole genome shotgun (WGS) entry which is preliminary data.</text>
</comment>
<comment type="subunit">
    <text evidence="3">Homodimer.</text>
</comment>
<sequence length="313" mass="34350">MAVSAVPGTLACSPVAVLSTSRAVCSSARTSVFQAGSRSAITLAVPRLRGFTFSRSSRQWRPVAATQKAPQAETEEEEEEKVIVDESHELPPEHSDVPFPSLVQGFRDVLASGDEAAIAAFESELKAAEEERESLGKLVPSLTEEIQTAKERFLRLNADFDNFRKRSDTEKSQISNNVKGDVIESLLPMVDNFERAKASIKTETEGEQKIDKSYQSIYKQFVEIMKSLGVVAVETTGKPFDPNLHEAIMREESEEYEDGVVLQEFRRGFVIGSKLLRPAMVKVSAGPGPKKEAPKTEAQDGSAAEEIIEVEAE</sequence>
<reference evidence="11 12" key="1">
    <citation type="submission" date="2024-09" db="EMBL/GenBank/DDBJ databases">
        <title>Chromosome-scale assembly of Riccia sorocarpa.</title>
        <authorList>
            <person name="Paukszto L."/>
        </authorList>
    </citation>
    <scope>NUCLEOTIDE SEQUENCE [LARGE SCALE GENOMIC DNA]</scope>
    <source>
        <strain evidence="11">LP-2024</strain>
        <tissue evidence="11">Aerial parts of the thallus</tissue>
    </source>
</reference>
<dbReference type="CDD" id="cd00446">
    <property type="entry name" value="GrpE"/>
    <property type="match status" value="1"/>
</dbReference>
<dbReference type="HAMAP" id="MF_01151">
    <property type="entry name" value="GrpE"/>
    <property type="match status" value="1"/>
</dbReference>
<dbReference type="InterPro" id="IPR013805">
    <property type="entry name" value="GrpE_CC"/>
</dbReference>
<evidence type="ECO:0000256" key="9">
    <source>
        <dbReference type="SAM" id="Coils"/>
    </source>
</evidence>
<evidence type="ECO:0000256" key="1">
    <source>
        <dbReference type="ARBA" id="ARBA00004496"/>
    </source>
</evidence>
<organism evidence="11 12">
    <name type="scientific">Riccia sorocarpa</name>
    <dbReference type="NCBI Taxonomy" id="122646"/>
    <lineage>
        <taxon>Eukaryota</taxon>
        <taxon>Viridiplantae</taxon>
        <taxon>Streptophyta</taxon>
        <taxon>Embryophyta</taxon>
        <taxon>Marchantiophyta</taxon>
        <taxon>Marchantiopsida</taxon>
        <taxon>Marchantiidae</taxon>
        <taxon>Marchantiales</taxon>
        <taxon>Ricciaceae</taxon>
        <taxon>Riccia</taxon>
    </lineage>
</organism>
<evidence type="ECO:0000256" key="4">
    <source>
        <dbReference type="ARBA" id="ARBA00022490"/>
    </source>
</evidence>
<evidence type="ECO:0000256" key="10">
    <source>
        <dbReference type="SAM" id="MobiDB-lite"/>
    </source>
</evidence>
<keyword evidence="7" id="KW-0496">Mitochondrion</keyword>
<keyword evidence="9" id="KW-0175">Coiled coil</keyword>